<feature type="compositionally biased region" description="Basic and acidic residues" evidence="1">
    <location>
        <begin position="77"/>
        <end position="87"/>
    </location>
</feature>
<dbReference type="Proteomes" id="UP001444661">
    <property type="component" value="Unassembled WGS sequence"/>
</dbReference>
<comment type="caution">
    <text evidence="2">The sequence shown here is derived from an EMBL/GenBank/DDBJ whole genome shotgun (WGS) entry which is preliminary data.</text>
</comment>
<feature type="region of interest" description="Disordered" evidence="1">
    <location>
        <begin position="49"/>
        <end position="99"/>
    </location>
</feature>
<evidence type="ECO:0000313" key="2">
    <source>
        <dbReference type="EMBL" id="KAK8030069.1"/>
    </source>
</evidence>
<proteinExistence type="predicted"/>
<protein>
    <submittedName>
        <fullName evidence="2">Uncharacterized protein</fullName>
    </submittedName>
</protein>
<feature type="region of interest" description="Disordered" evidence="1">
    <location>
        <begin position="158"/>
        <end position="179"/>
    </location>
</feature>
<name>A0ABR1SE05_9PEZI</name>
<evidence type="ECO:0000313" key="3">
    <source>
        <dbReference type="Proteomes" id="UP001444661"/>
    </source>
</evidence>
<sequence>MRDVGIDGGSHADYYLHVYEMSQGLDATVDDDADMPETDLSSYFANNQSSVSDVASDSAASSPSSLFSAGMKSPPSYDRDESEKDSSDPITTPIDYTEARENHWRHPGYHDDEIEPLAWEWSQAMPTIPECKKTGWSWDKFQRDPTAHDVWREAYRDLKGHDAPEPPAPRLRRRPPPPPRRLQYMWQPDPRNPGDMVCAPVYTHPRFPPLWRWPDPEEEEEEEKFPWAKIPCECWHCAAHPDSGWDEVRAREQWRGYFQDIYEGANNRRGGVR</sequence>
<feature type="compositionally biased region" description="Low complexity" evidence="1">
    <location>
        <begin position="49"/>
        <end position="69"/>
    </location>
</feature>
<gene>
    <name evidence="2" type="ORF">PG993_011360</name>
</gene>
<organism evidence="2 3">
    <name type="scientific">Apiospora rasikravindrae</name>
    <dbReference type="NCBI Taxonomy" id="990691"/>
    <lineage>
        <taxon>Eukaryota</taxon>
        <taxon>Fungi</taxon>
        <taxon>Dikarya</taxon>
        <taxon>Ascomycota</taxon>
        <taxon>Pezizomycotina</taxon>
        <taxon>Sordariomycetes</taxon>
        <taxon>Xylariomycetidae</taxon>
        <taxon>Amphisphaeriales</taxon>
        <taxon>Apiosporaceae</taxon>
        <taxon>Apiospora</taxon>
    </lineage>
</organism>
<accession>A0ABR1SE05</accession>
<evidence type="ECO:0000256" key="1">
    <source>
        <dbReference type="SAM" id="MobiDB-lite"/>
    </source>
</evidence>
<reference evidence="2 3" key="1">
    <citation type="submission" date="2023-01" db="EMBL/GenBank/DDBJ databases">
        <title>Analysis of 21 Apiospora genomes using comparative genomics revels a genus with tremendous synthesis potential of carbohydrate active enzymes and secondary metabolites.</title>
        <authorList>
            <person name="Sorensen T."/>
        </authorList>
    </citation>
    <scope>NUCLEOTIDE SEQUENCE [LARGE SCALE GENOMIC DNA]</scope>
    <source>
        <strain evidence="2 3">CBS 33761</strain>
    </source>
</reference>
<dbReference type="EMBL" id="JAQQWK010000010">
    <property type="protein sequence ID" value="KAK8030069.1"/>
    <property type="molecule type" value="Genomic_DNA"/>
</dbReference>
<keyword evidence="3" id="KW-1185">Reference proteome</keyword>